<dbReference type="AlphaFoldDB" id="A0A0C1N6P9"/>
<proteinExistence type="predicted"/>
<name>A0A0C1N6P9_9CYAN</name>
<evidence type="ECO:0000259" key="1">
    <source>
        <dbReference type="Pfam" id="PF01370"/>
    </source>
</evidence>
<dbReference type="GO" id="GO:0005737">
    <property type="term" value="C:cytoplasm"/>
    <property type="evidence" value="ECO:0007669"/>
    <property type="project" value="TreeGrafter"/>
</dbReference>
<dbReference type="OrthoDB" id="9807212at2"/>
<gene>
    <name evidence="3" type="ORF">DA73_0217495</name>
    <name evidence="2" type="ORF">DA73_0400013245</name>
</gene>
<dbReference type="Proteomes" id="UP000029738">
    <property type="component" value="Unassembled WGS sequence"/>
</dbReference>
<comment type="caution">
    <text evidence="3">The sequence shown here is derived from an EMBL/GenBank/DDBJ whole genome shotgun (WGS) entry which is preliminary data.</text>
</comment>
<reference evidence="2" key="2">
    <citation type="submission" date="2019-11" db="EMBL/GenBank/DDBJ databases">
        <title>Improved Assembly of Tolypothrix boutellei genome.</title>
        <authorList>
            <person name="Sarangi A.N."/>
            <person name="Mukherjee M."/>
            <person name="Ghosh S."/>
            <person name="Singh D."/>
            <person name="Das A."/>
            <person name="Kant S."/>
            <person name="Prusty A."/>
            <person name="Tripathy S."/>
        </authorList>
    </citation>
    <scope>NUCLEOTIDE SEQUENCE</scope>
    <source>
        <strain evidence="2">VB521301</strain>
    </source>
</reference>
<dbReference type="EMBL" id="JHEG04000001">
    <property type="protein sequence ID" value="KAF3886334.1"/>
    <property type="molecule type" value="Genomic_DNA"/>
</dbReference>
<dbReference type="GO" id="GO:0004029">
    <property type="term" value="F:aldehyde dehydrogenase (NAD+) activity"/>
    <property type="evidence" value="ECO:0007669"/>
    <property type="project" value="TreeGrafter"/>
</dbReference>
<dbReference type="Gene3D" id="3.40.50.720">
    <property type="entry name" value="NAD(P)-binding Rossmann-like Domain"/>
    <property type="match status" value="1"/>
</dbReference>
<dbReference type="RefSeq" id="WP_038079539.1">
    <property type="nucleotide sequence ID" value="NZ_JHEG04000001.1"/>
</dbReference>
<dbReference type="InterPro" id="IPR051783">
    <property type="entry name" value="NAD(P)-dependent_oxidoreduct"/>
</dbReference>
<evidence type="ECO:0000313" key="3">
    <source>
        <dbReference type="EMBL" id="KIE10362.1"/>
    </source>
</evidence>
<feature type="domain" description="NAD-dependent epimerase/dehydratase" evidence="1">
    <location>
        <begin position="4"/>
        <end position="228"/>
    </location>
</feature>
<reference evidence="3" key="1">
    <citation type="journal article" date="2015" name="Genome Announc.">
        <title>Draft Genome Sequence of Tolypothrix boutellei Strain VB521301.</title>
        <authorList>
            <person name="Chandrababunaidu M.M."/>
            <person name="Singh D."/>
            <person name="Sen D."/>
            <person name="Bhan S."/>
            <person name="Das S."/>
            <person name="Gupta A."/>
            <person name="Adhikary S.P."/>
            <person name="Tripathy S."/>
        </authorList>
    </citation>
    <scope>NUCLEOTIDE SEQUENCE</scope>
    <source>
        <strain evidence="3">VB521301</strain>
    </source>
</reference>
<dbReference type="InterPro" id="IPR036291">
    <property type="entry name" value="NAD(P)-bd_dom_sf"/>
</dbReference>
<organism evidence="3">
    <name type="scientific">Tolypothrix bouteillei VB521301</name>
    <dbReference type="NCBI Taxonomy" id="1479485"/>
    <lineage>
        <taxon>Bacteria</taxon>
        <taxon>Bacillati</taxon>
        <taxon>Cyanobacteriota</taxon>
        <taxon>Cyanophyceae</taxon>
        <taxon>Nostocales</taxon>
        <taxon>Tolypothrichaceae</taxon>
        <taxon>Tolypothrix</taxon>
    </lineage>
</organism>
<dbReference type="InterPro" id="IPR001509">
    <property type="entry name" value="Epimerase_deHydtase"/>
</dbReference>
<accession>A0A0C1N6P9</accession>
<keyword evidence="4" id="KW-1185">Reference proteome</keyword>
<dbReference type="PANTHER" id="PTHR48079:SF6">
    <property type="entry name" value="NAD(P)-BINDING DOMAIN-CONTAINING PROTEIN-RELATED"/>
    <property type="match status" value="1"/>
</dbReference>
<protein>
    <submittedName>
        <fullName evidence="3">Epimerase</fullName>
    </submittedName>
    <submittedName>
        <fullName evidence="2">NAD(P)-dependent oxidoreductase</fullName>
    </submittedName>
</protein>
<dbReference type="STRING" id="1479485.DA73_0217495"/>
<dbReference type="SUPFAM" id="SSF51735">
    <property type="entry name" value="NAD(P)-binding Rossmann-fold domains"/>
    <property type="match status" value="1"/>
</dbReference>
<evidence type="ECO:0000313" key="4">
    <source>
        <dbReference type="Proteomes" id="UP000029738"/>
    </source>
</evidence>
<evidence type="ECO:0000313" key="2">
    <source>
        <dbReference type="EMBL" id="KAF3886334.1"/>
    </source>
</evidence>
<sequence length="345" mass="38851">MKLLITGASGYLGKYVVAEALRRGHKVRAVVRPASSVNRLAWHDHPSVELVRLDLRRKDGIVEALRGVDAVLHLAVVKDGDFYGRFAGTVIATENLLDAMIQAQVFRLVDISTFSVYDYSSGRAITEETPLESKPLDRDEYAQVKLLQEELVREFEQNYKAQVTYIRPGMIYGRDNLWNTCIGAPLVGNLWLKVGGNAKCPLAYVENCADAIVSAVERNEAIGETLNIIDDNLPTQNVYAKKLAQHLDSLPRTISISWPLMRFLAWIFWTYNQQILKGQARFPGIFIPRVLDARFKPFQYPNTRAKKVLQWQPKYSLDEAIERSCSDMELLDVPSPAPSLQTVGG</sequence>
<dbReference type="Pfam" id="PF01370">
    <property type="entry name" value="Epimerase"/>
    <property type="match status" value="1"/>
</dbReference>
<dbReference type="PANTHER" id="PTHR48079">
    <property type="entry name" value="PROTEIN YEEZ"/>
    <property type="match status" value="1"/>
</dbReference>
<dbReference type="EMBL" id="JHEG02000048">
    <property type="protein sequence ID" value="KIE10362.1"/>
    <property type="molecule type" value="Genomic_DNA"/>
</dbReference>